<evidence type="ECO:0000313" key="6">
    <source>
        <dbReference type="EMBL" id="KAK9674606.1"/>
    </source>
</evidence>
<dbReference type="Pfam" id="PF08513">
    <property type="entry name" value="LisH"/>
    <property type="match status" value="1"/>
</dbReference>
<dbReference type="PANTHER" id="PTHR45093">
    <property type="entry name" value="TRANSCRIPTION ACTIVATOR MSS11"/>
    <property type="match status" value="1"/>
</dbReference>
<accession>A0ABR2VLW5</accession>
<dbReference type="InterPro" id="IPR006594">
    <property type="entry name" value="LisH"/>
</dbReference>
<evidence type="ECO:0000256" key="3">
    <source>
        <dbReference type="ARBA" id="ARBA00023163"/>
    </source>
</evidence>
<evidence type="ECO:0008006" key="8">
    <source>
        <dbReference type="Google" id="ProtNLM"/>
    </source>
</evidence>
<comment type="subcellular location">
    <subcellularLocation>
        <location evidence="1">Nucleus</location>
    </subcellularLocation>
</comment>
<gene>
    <name evidence="6" type="ORF">K7432_017121</name>
</gene>
<sequence>MAQSPIKNVWEGDKMLNIYIYDYCVKRNWTNAAQAFMNEAQVARDSQVPIDSPNGFLYEWWVVFWDIFSARTNKTGSKDAQSFVEAQNLKAQRIQFGQPQMQKSLGQPAQQPGQNLPVGVQNQQSSTSQVGGPQNQTNSVSNPN</sequence>
<organism evidence="6 7">
    <name type="scientific">Basidiobolus ranarum</name>
    <dbReference type="NCBI Taxonomy" id="34480"/>
    <lineage>
        <taxon>Eukaryota</taxon>
        <taxon>Fungi</taxon>
        <taxon>Fungi incertae sedis</taxon>
        <taxon>Zoopagomycota</taxon>
        <taxon>Entomophthoromycotina</taxon>
        <taxon>Basidiobolomycetes</taxon>
        <taxon>Basidiobolales</taxon>
        <taxon>Basidiobolaceae</taxon>
        <taxon>Basidiobolus</taxon>
    </lineage>
</organism>
<feature type="non-terminal residue" evidence="6">
    <location>
        <position position="144"/>
    </location>
</feature>
<comment type="caution">
    <text evidence="6">The sequence shown here is derived from an EMBL/GenBank/DDBJ whole genome shotgun (WGS) entry which is preliminary data.</text>
</comment>
<evidence type="ECO:0000256" key="4">
    <source>
        <dbReference type="ARBA" id="ARBA00023242"/>
    </source>
</evidence>
<dbReference type="PROSITE" id="PS50896">
    <property type="entry name" value="LISH"/>
    <property type="match status" value="1"/>
</dbReference>
<evidence type="ECO:0000256" key="1">
    <source>
        <dbReference type="ARBA" id="ARBA00004123"/>
    </source>
</evidence>
<protein>
    <recommendedName>
        <fullName evidence="8">LisH domain-containing protein</fullName>
    </recommendedName>
</protein>
<dbReference type="EMBL" id="JASJQH010010230">
    <property type="protein sequence ID" value="KAK9674606.1"/>
    <property type="molecule type" value="Genomic_DNA"/>
</dbReference>
<proteinExistence type="predicted"/>
<keyword evidence="3" id="KW-0804">Transcription</keyword>
<feature type="region of interest" description="Disordered" evidence="5">
    <location>
        <begin position="97"/>
        <end position="144"/>
    </location>
</feature>
<dbReference type="Proteomes" id="UP001479436">
    <property type="component" value="Unassembled WGS sequence"/>
</dbReference>
<keyword evidence="2" id="KW-0805">Transcription regulation</keyword>
<dbReference type="PANTHER" id="PTHR45093:SF2">
    <property type="entry name" value="LISH DOMAIN-CONTAINING PROTEIN"/>
    <property type="match status" value="1"/>
</dbReference>
<evidence type="ECO:0000256" key="5">
    <source>
        <dbReference type="SAM" id="MobiDB-lite"/>
    </source>
</evidence>
<evidence type="ECO:0000256" key="2">
    <source>
        <dbReference type="ARBA" id="ARBA00023015"/>
    </source>
</evidence>
<keyword evidence="7" id="KW-1185">Reference proteome</keyword>
<reference evidence="6 7" key="1">
    <citation type="submission" date="2023-04" db="EMBL/GenBank/DDBJ databases">
        <title>Genome of Basidiobolus ranarum AG-B5.</title>
        <authorList>
            <person name="Stajich J.E."/>
            <person name="Carter-House D."/>
            <person name="Gryganskyi A."/>
        </authorList>
    </citation>
    <scope>NUCLEOTIDE SEQUENCE [LARGE SCALE GENOMIC DNA]</scope>
    <source>
        <strain evidence="6 7">AG-B5</strain>
    </source>
</reference>
<evidence type="ECO:0000313" key="7">
    <source>
        <dbReference type="Proteomes" id="UP001479436"/>
    </source>
</evidence>
<keyword evidence="4" id="KW-0539">Nucleus</keyword>
<name>A0ABR2VLW5_9FUNG</name>